<feature type="compositionally biased region" description="Gly residues" evidence="1">
    <location>
        <begin position="163"/>
        <end position="178"/>
    </location>
</feature>
<dbReference type="AlphaFoldDB" id="A0A7S0SNX0"/>
<feature type="region of interest" description="Disordered" evidence="1">
    <location>
        <begin position="140"/>
        <end position="178"/>
    </location>
</feature>
<reference evidence="2" key="1">
    <citation type="submission" date="2021-01" db="EMBL/GenBank/DDBJ databases">
        <authorList>
            <person name="Corre E."/>
            <person name="Pelletier E."/>
            <person name="Niang G."/>
            <person name="Scheremetjew M."/>
            <person name="Finn R."/>
            <person name="Kale V."/>
            <person name="Holt S."/>
            <person name="Cochrane G."/>
            <person name="Meng A."/>
            <person name="Brown T."/>
            <person name="Cohen L."/>
        </authorList>
    </citation>
    <scope>NUCLEOTIDE SEQUENCE</scope>
    <source>
        <strain evidence="2">SL-175</strain>
    </source>
</reference>
<evidence type="ECO:0000313" key="2">
    <source>
        <dbReference type="EMBL" id="CAD8711138.1"/>
    </source>
</evidence>
<name>A0A7S0SNX0_9CHLO</name>
<organism evidence="2">
    <name type="scientific">Mantoniella antarctica</name>
    <dbReference type="NCBI Taxonomy" id="81844"/>
    <lineage>
        <taxon>Eukaryota</taxon>
        <taxon>Viridiplantae</taxon>
        <taxon>Chlorophyta</taxon>
        <taxon>Mamiellophyceae</taxon>
        <taxon>Mamiellales</taxon>
        <taxon>Mamiellaceae</taxon>
        <taxon>Mantoniella</taxon>
    </lineage>
</organism>
<protein>
    <submittedName>
        <fullName evidence="2">Uncharacterized protein</fullName>
    </submittedName>
</protein>
<evidence type="ECO:0000256" key="1">
    <source>
        <dbReference type="SAM" id="MobiDB-lite"/>
    </source>
</evidence>
<dbReference type="EMBL" id="HBFC01022995">
    <property type="protein sequence ID" value="CAD8711138.1"/>
    <property type="molecule type" value="Transcribed_RNA"/>
</dbReference>
<gene>
    <name evidence="2" type="ORF">MANT1106_LOCUS13824</name>
</gene>
<sequence>MTSFPVHLRRMRVCDEVTLELSSSGICSGSNTQAGNACRHNDSDGWRVDARLSNDFTRQGKQRAWVRFSRDCVSGGSGGDGGGNWGEGARDQQGNAAASCTAAAIVAAASHGPSSSQSTTRGSSSWSVACGADAEEGAGLGVEWQREWGRGGDRGGAREGGGRGKGGGRVSGGGGGSAGGGPFGWPALDNLSHVAPFIKVRVAMCRGGGGARAFVEFSGPA</sequence>
<feature type="compositionally biased region" description="Basic and acidic residues" evidence="1">
    <location>
        <begin position="144"/>
        <end position="162"/>
    </location>
</feature>
<proteinExistence type="predicted"/>
<accession>A0A7S0SNX0</accession>